<keyword evidence="3" id="KW-1185">Reference proteome</keyword>
<dbReference type="Ensembl" id="ENSCJPT00005007986.1">
    <property type="protein sequence ID" value="ENSCJPP00005004857.1"/>
    <property type="gene ID" value="ENSCJPG00005004707.1"/>
</dbReference>
<dbReference type="AlphaFoldDB" id="A0A8C2SYE8"/>
<dbReference type="Proteomes" id="UP000694412">
    <property type="component" value="Chromosome 1"/>
</dbReference>
<reference evidence="2" key="3">
    <citation type="submission" date="2025-09" db="UniProtKB">
        <authorList>
            <consortium name="Ensembl"/>
        </authorList>
    </citation>
    <scope>IDENTIFICATION</scope>
</reference>
<evidence type="ECO:0000313" key="3">
    <source>
        <dbReference type="Proteomes" id="UP000694412"/>
    </source>
</evidence>
<keyword evidence="1" id="KW-0812">Transmembrane</keyword>
<name>A0A8C2SYE8_COTJA</name>
<sequence length="132" mass="15006">MKQKANLEHHYIFRKKNVLAFGVLICIKGTLGIHLLIMHLGYTIALSSIPRSLDTGNAFSCTSFEDKQNQTLWFRRTLCFIFKSILSSQYSHFEPNTRLLLLYSALLRTVVFSDTCLGTALPRTKAIHGDKV</sequence>
<evidence type="ECO:0000313" key="2">
    <source>
        <dbReference type="Ensembl" id="ENSCJPP00005004857.1"/>
    </source>
</evidence>
<reference evidence="2" key="2">
    <citation type="submission" date="2025-08" db="UniProtKB">
        <authorList>
            <consortium name="Ensembl"/>
        </authorList>
    </citation>
    <scope>IDENTIFICATION</scope>
</reference>
<reference evidence="2" key="1">
    <citation type="submission" date="2015-11" db="EMBL/GenBank/DDBJ databases">
        <authorList>
            <consortium name="International Coturnix japonica Genome Analysis Consortium"/>
            <person name="Warren W."/>
            <person name="Burt D.W."/>
            <person name="Antin P.B."/>
            <person name="Lanford R."/>
            <person name="Gros J."/>
            <person name="Wilson R.K."/>
        </authorList>
    </citation>
    <scope>NUCLEOTIDE SEQUENCE [LARGE SCALE GENOMIC DNA]</scope>
</reference>
<proteinExistence type="predicted"/>
<protein>
    <submittedName>
        <fullName evidence="2">Uncharacterized protein</fullName>
    </submittedName>
</protein>
<feature type="transmembrane region" description="Helical" evidence="1">
    <location>
        <begin position="21"/>
        <end position="42"/>
    </location>
</feature>
<keyword evidence="1" id="KW-1133">Transmembrane helix</keyword>
<evidence type="ECO:0000256" key="1">
    <source>
        <dbReference type="SAM" id="Phobius"/>
    </source>
</evidence>
<organism evidence="2 3">
    <name type="scientific">Coturnix japonica</name>
    <name type="common">Japanese quail</name>
    <name type="synonym">Coturnix coturnix japonica</name>
    <dbReference type="NCBI Taxonomy" id="93934"/>
    <lineage>
        <taxon>Eukaryota</taxon>
        <taxon>Metazoa</taxon>
        <taxon>Chordata</taxon>
        <taxon>Craniata</taxon>
        <taxon>Vertebrata</taxon>
        <taxon>Euteleostomi</taxon>
        <taxon>Archelosauria</taxon>
        <taxon>Archosauria</taxon>
        <taxon>Dinosauria</taxon>
        <taxon>Saurischia</taxon>
        <taxon>Theropoda</taxon>
        <taxon>Coelurosauria</taxon>
        <taxon>Aves</taxon>
        <taxon>Neognathae</taxon>
        <taxon>Galloanserae</taxon>
        <taxon>Galliformes</taxon>
        <taxon>Phasianidae</taxon>
        <taxon>Perdicinae</taxon>
        <taxon>Coturnix</taxon>
    </lineage>
</organism>
<keyword evidence="1" id="KW-0472">Membrane</keyword>
<accession>A0A8C2SYE8</accession>